<organism evidence="12 13">
    <name type="scientific">Ruminococcus flavefaciens 007c</name>
    <dbReference type="NCBI Taxonomy" id="1341157"/>
    <lineage>
        <taxon>Bacteria</taxon>
        <taxon>Bacillati</taxon>
        <taxon>Bacillota</taxon>
        <taxon>Clostridia</taxon>
        <taxon>Eubacteriales</taxon>
        <taxon>Oscillospiraceae</taxon>
        <taxon>Ruminococcus</taxon>
    </lineage>
</organism>
<dbReference type="GO" id="GO:0051301">
    <property type="term" value="P:cell division"/>
    <property type="evidence" value="ECO:0007669"/>
    <property type="project" value="UniProtKB-KW"/>
</dbReference>
<evidence type="ECO:0000313" key="13">
    <source>
        <dbReference type="Proteomes" id="UP000019365"/>
    </source>
</evidence>
<dbReference type="Proteomes" id="UP000019365">
    <property type="component" value="Unassembled WGS sequence"/>
</dbReference>
<evidence type="ECO:0008006" key="14">
    <source>
        <dbReference type="Google" id="ProtNLM"/>
    </source>
</evidence>
<evidence type="ECO:0000256" key="3">
    <source>
        <dbReference type="ARBA" id="ARBA00022618"/>
    </source>
</evidence>
<dbReference type="InterPro" id="IPR011010">
    <property type="entry name" value="DNA_brk_join_enz"/>
</dbReference>
<protein>
    <recommendedName>
        <fullName evidence="14">Recombinase XerD</fullName>
    </recommendedName>
</protein>
<dbReference type="InterPro" id="IPR013762">
    <property type="entry name" value="Integrase-like_cat_sf"/>
</dbReference>
<keyword evidence="13" id="KW-1185">Reference proteome</keyword>
<dbReference type="Pfam" id="PF13102">
    <property type="entry name" value="Phage_int_SAM_5"/>
    <property type="match status" value="1"/>
</dbReference>
<dbReference type="GO" id="GO:0005737">
    <property type="term" value="C:cytoplasm"/>
    <property type="evidence" value="ECO:0007669"/>
    <property type="project" value="UniProtKB-SubCell"/>
</dbReference>
<keyword evidence="6 9" id="KW-0238">DNA-binding</keyword>
<dbReference type="InterPro" id="IPR050090">
    <property type="entry name" value="Tyrosine_recombinase_XerCD"/>
</dbReference>
<proteinExistence type="predicted"/>
<keyword evidence="2" id="KW-0963">Cytoplasm</keyword>
<dbReference type="InterPro" id="IPR010998">
    <property type="entry name" value="Integrase_recombinase_N"/>
</dbReference>
<feature type="domain" description="Core-binding (CB)" evidence="11">
    <location>
        <begin position="8"/>
        <end position="101"/>
    </location>
</feature>
<dbReference type="GO" id="GO:0003677">
    <property type="term" value="F:DNA binding"/>
    <property type="evidence" value="ECO:0007669"/>
    <property type="project" value="UniProtKB-UniRule"/>
</dbReference>
<evidence type="ECO:0000259" key="11">
    <source>
        <dbReference type="PROSITE" id="PS51900"/>
    </source>
</evidence>
<keyword evidence="5" id="KW-0229">DNA integration</keyword>
<accession>W7UVW7</accession>
<evidence type="ECO:0000313" key="12">
    <source>
        <dbReference type="EMBL" id="EWM55319.1"/>
    </source>
</evidence>
<dbReference type="InterPro" id="IPR044068">
    <property type="entry name" value="CB"/>
</dbReference>
<dbReference type="GO" id="GO:0015074">
    <property type="term" value="P:DNA integration"/>
    <property type="evidence" value="ECO:0007669"/>
    <property type="project" value="UniProtKB-KW"/>
</dbReference>
<dbReference type="SUPFAM" id="SSF56349">
    <property type="entry name" value="DNA breaking-rejoining enzymes"/>
    <property type="match status" value="1"/>
</dbReference>
<gene>
    <name evidence="12" type="ORF">RF007C_00075</name>
</gene>
<evidence type="ECO:0000256" key="5">
    <source>
        <dbReference type="ARBA" id="ARBA00022908"/>
    </source>
</evidence>
<evidence type="ECO:0000256" key="4">
    <source>
        <dbReference type="ARBA" id="ARBA00022829"/>
    </source>
</evidence>
<dbReference type="Gene3D" id="1.10.150.130">
    <property type="match status" value="1"/>
</dbReference>
<reference evidence="12 13" key="1">
    <citation type="journal article" date="2014" name="PLoS ONE">
        <title>Rumen cellulosomics: divergent fiber-degrading strategies revealed by comparative genome-wide analysis of six ruminococcal strains.</title>
        <authorList>
            <person name="Dassa B."/>
            <person name="Borovok I."/>
            <person name="Ruimy-Israeli V."/>
            <person name="Lamed R."/>
            <person name="Flint H.J."/>
            <person name="Duncan S.H."/>
            <person name="Henrissat B."/>
            <person name="Coutinho P."/>
            <person name="Morrison M."/>
            <person name="Mosoni P."/>
            <person name="Yeoman C.J."/>
            <person name="White B.A."/>
            <person name="Bayer E.A."/>
        </authorList>
    </citation>
    <scope>NUCLEOTIDE SEQUENCE [LARGE SCALE GENOMIC DNA]</scope>
    <source>
        <strain evidence="12 13">007c</strain>
    </source>
</reference>
<feature type="domain" description="Tyr recombinase" evidence="10">
    <location>
        <begin position="129"/>
        <end position="319"/>
    </location>
</feature>
<evidence type="ECO:0000256" key="2">
    <source>
        <dbReference type="ARBA" id="ARBA00022490"/>
    </source>
</evidence>
<keyword evidence="8" id="KW-0131">Cell cycle</keyword>
<dbReference type="PANTHER" id="PTHR30349:SF77">
    <property type="entry name" value="TYROSINE RECOMBINASE XERC"/>
    <property type="match status" value="1"/>
</dbReference>
<dbReference type="AlphaFoldDB" id="W7UVW7"/>
<comment type="subcellular location">
    <subcellularLocation>
        <location evidence="1">Cytoplasm</location>
    </subcellularLocation>
</comment>
<dbReference type="Pfam" id="PF00589">
    <property type="entry name" value="Phage_integrase"/>
    <property type="match status" value="1"/>
</dbReference>
<dbReference type="PROSITE" id="PS51898">
    <property type="entry name" value="TYR_RECOMBINASE"/>
    <property type="match status" value="1"/>
</dbReference>
<evidence type="ECO:0000256" key="7">
    <source>
        <dbReference type="ARBA" id="ARBA00023172"/>
    </source>
</evidence>
<dbReference type="GO" id="GO:0007059">
    <property type="term" value="P:chromosome segregation"/>
    <property type="evidence" value="ECO:0007669"/>
    <property type="project" value="UniProtKB-KW"/>
</dbReference>
<dbReference type="InterPro" id="IPR025269">
    <property type="entry name" value="SAM-like_dom"/>
</dbReference>
<evidence type="ECO:0000259" key="10">
    <source>
        <dbReference type="PROSITE" id="PS51898"/>
    </source>
</evidence>
<sequence>MKKNNASNDFMSLLGRFFTEYLPKSMNASINTVKSYKCAFRLLFQFLYEVRKVKQEQITFEMLDFDVLTAFFDWLIDDRKNSRTTAKQRIGALASFADYAQSRNIEAGYVFHNSLNSISKKSFRKVKGKPRCSFTRAELEVLFSLPDPTTRIGWRDLVVLAVMYSSGARAQEICDLTVKDISHSENGNAILTLVGKGEKARRVKITADTTKLLDRYITSRKIRDKLDTYVFPSQRNEKMSVSCVEEIFEKYIIKAKELHPEMFNAGKYTPHVMRHTTATHLIEAGVPLPIVKNILGHSSIQTTQVYLDISQQTIDSSIKDWNEKWFPTDEDKDTDLDKPKNIPEFLW</sequence>
<comment type="caution">
    <text evidence="12">The sequence shown here is derived from an EMBL/GenBank/DDBJ whole genome shotgun (WGS) entry which is preliminary data.</text>
</comment>
<keyword evidence="3" id="KW-0132">Cell division</keyword>
<dbReference type="PANTHER" id="PTHR30349">
    <property type="entry name" value="PHAGE INTEGRASE-RELATED"/>
    <property type="match status" value="1"/>
</dbReference>
<evidence type="ECO:0000256" key="1">
    <source>
        <dbReference type="ARBA" id="ARBA00004496"/>
    </source>
</evidence>
<dbReference type="Gene3D" id="1.10.443.10">
    <property type="entry name" value="Intergrase catalytic core"/>
    <property type="match status" value="1"/>
</dbReference>
<evidence type="ECO:0000256" key="9">
    <source>
        <dbReference type="PROSITE-ProRule" id="PRU01248"/>
    </source>
</evidence>
<dbReference type="PROSITE" id="PS51900">
    <property type="entry name" value="CB"/>
    <property type="match status" value="1"/>
</dbReference>
<dbReference type="OrthoDB" id="9801717at2"/>
<dbReference type="eggNOG" id="COG4974">
    <property type="taxonomic scope" value="Bacteria"/>
</dbReference>
<name>W7UVW7_RUMFL</name>
<dbReference type="EMBL" id="ATAX01000002">
    <property type="protein sequence ID" value="EWM55319.1"/>
    <property type="molecule type" value="Genomic_DNA"/>
</dbReference>
<dbReference type="GO" id="GO:0006310">
    <property type="term" value="P:DNA recombination"/>
    <property type="evidence" value="ECO:0007669"/>
    <property type="project" value="UniProtKB-KW"/>
</dbReference>
<dbReference type="PATRIC" id="fig|1341157.4.peg.3"/>
<evidence type="ECO:0000256" key="8">
    <source>
        <dbReference type="ARBA" id="ARBA00023306"/>
    </source>
</evidence>
<keyword evidence="4" id="KW-0159">Chromosome partition</keyword>
<keyword evidence="7" id="KW-0233">DNA recombination</keyword>
<evidence type="ECO:0000256" key="6">
    <source>
        <dbReference type="ARBA" id="ARBA00023125"/>
    </source>
</evidence>
<dbReference type="InterPro" id="IPR002104">
    <property type="entry name" value="Integrase_catalytic"/>
</dbReference>
<dbReference type="RefSeq" id="WP_037296306.1">
    <property type="nucleotide sequence ID" value="NZ_ATAX01000002.1"/>
</dbReference>